<evidence type="ECO:0000313" key="2">
    <source>
        <dbReference type="Proteomes" id="UP000656319"/>
    </source>
</evidence>
<protein>
    <submittedName>
        <fullName evidence="1">Uncharacterized protein</fullName>
    </submittedName>
</protein>
<comment type="caution">
    <text evidence="1">The sequence shown here is derived from an EMBL/GenBank/DDBJ whole genome shotgun (WGS) entry which is preliminary data.</text>
</comment>
<proteinExistence type="predicted"/>
<dbReference type="Proteomes" id="UP000656319">
    <property type="component" value="Unassembled WGS sequence"/>
</dbReference>
<sequence length="43" mass="4950">MLAASIACFSCYFRLYRQFWGGLKTESVINSLVYISLLNPFLI</sequence>
<keyword evidence="2" id="KW-1185">Reference proteome</keyword>
<organism evidence="1 2">
    <name type="scientific">Paraburkholderia hiiakae</name>
    <dbReference type="NCBI Taxonomy" id="1081782"/>
    <lineage>
        <taxon>Bacteria</taxon>
        <taxon>Pseudomonadati</taxon>
        <taxon>Pseudomonadota</taxon>
        <taxon>Betaproteobacteria</taxon>
        <taxon>Burkholderiales</taxon>
        <taxon>Burkholderiaceae</taxon>
        <taxon>Paraburkholderia</taxon>
    </lineage>
</organism>
<gene>
    <name evidence="1" type="ORF">LMG27952_01132</name>
</gene>
<name>A0ABM8NE08_9BURK</name>
<reference evidence="1 2" key="1">
    <citation type="submission" date="2020-10" db="EMBL/GenBank/DDBJ databases">
        <authorList>
            <person name="Peeters C."/>
        </authorList>
    </citation>
    <scope>NUCLEOTIDE SEQUENCE [LARGE SCALE GENOMIC DNA]</scope>
    <source>
        <strain evidence="1 2">LMG 27952</strain>
    </source>
</reference>
<evidence type="ECO:0000313" key="1">
    <source>
        <dbReference type="EMBL" id="CAD6519342.1"/>
    </source>
</evidence>
<accession>A0ABM8NE08</accession>
<dbReference type="EMBL" id="CAJHCQ010000002">
    <property type="protein sequence ID" value="CAD6519342.1"/>
    <property type="molecule type" value="Genomic_DNA"/>
</dbReference>